<dbReference type="PANTHER" id="PTHR35370:SF1">
    <property type="entry name" value="TYPE VI SECRETION SYSTEM COMPONENT TSSF1"/>
    <property type="match status" value="1"/>
</dbReference>
<dbReference type="InterPro" id="IPR010272">
    <property type="entry name" value="T6SS_TssF"/>
</dbReference>
<dbReference type="PANTHER" id="PTHR35370">
    <property type="entry name" value="CYTOPLASMIC PROTEIN-RELATED-RELATED"/>
    <property type="match status" value="1"/>
</dbReference>
<reference evidence="2 3" key="1">
    <citation type="submission" date="2018-06" db="EMBL/GenBank/DDBJ databases">
        <authorList>
            <consortium name="Pathogen Informatics"/>
            <person name="Doyle S."/>
        </authorList>
    </citation>
    <scope>NUCLEOTIDE SEQUENCE [LARGE SCALE GENOMIC DNA]</scope>
    <source>
        <strain evidence="2 3">NCTC10252</strain>
    </source>
</reference>
<proteinExistence type="predicted"/>
<organism evidence="2 3">
    <name type="scientific">Salmonella enterica</name>
    <name type="common">Salmonella choleraesuis</name>
    <dbReference type="NCBI Taxonomy" id="28901"/>
    <lineage>
        <taxon>Bacteria</taxon>
        <taxon>Pseudomonadati</taxon>
        <taxon>Pseudomonadota</taxon>
        <taxon>Gammaproteobacteria</taxon>
        <taxon>Enterobacterales</taxon>
        <taxon>Enterobacteriaceae</taxon>
        <taxon>Salmonella</taxon>
    </lineage>
</organism>
<accession>A0A379QRI8</accession>
<dbReference type="EMBL" id="UGWP01000004">
    <property type="protein sequence ID" value="SUF58156.1"/>
    <property type="molecule type" value="Genomic_DNA"/>
</dbReference>
<dbReference type="AlphaFoldDB" id="A0A379QRI8"/>
<name>A0A379QRI8_SALER</name>
<dbReference type="PIRSF" id="PIRSF028304">
    <property type="entry name" value="UCP028304"/>
    <property type="match status" value="1"/>
</dbReference>
<evidence type="ECO:0000256" key="1">
    <source>
        <dbReference type="SAM" id="MobiDB-lite"/>
    </source>
</evidence>
<evidence type="ECO:0000313" key="3">
    <source>
        <dbReference type="Proteomes" id="UP000254597"/>
    </source>
</evidence>
<dbReference type="Proteomes" id="UP000254597">
    <property type="component" value="Unassembled WGS sequence"/>
</dbReference>
<dbReference type="NCBIfam" id="TIGR03359">
    <property type="entry name" value="VI_chp_6"/>
    <property type="match status" value="1"/>
</dbReference>
<feature type="region of interest" description="Disordered" evidence="1">
    <location>
        <begin position="110"/>
        <end position="132"/>
    </location>
</feature>
<gene>
    <name evidence="2" type="primary">vasA_1</name>
    <name evidence="2" type="ORF">NCTC10252_03456</name>
</gene>
<sequence>MAPDERYYREELNYLRQYAKLLARENPQLASFLAHKEADPDMERLMEGFAFLSGRLREKIEDEYPEVTIPLLNRLQPNFLRPVPAMTIIEYMPDIRRLTSPVKITRNEQVMNAPQGDSQDASLPGEESGADEGSPSCIFTLCRDFWLHPLHISNIQQHSSATHGMIDITFVTPKTYPMTAADFSRLRFWLGGDEYNRSQLYLWLCRYRSGAELISRGRHYPQPDLALTPAGFEAEDSLLPWPSRVHAGYRILQEYLCFPDAMYFFDLSGVALPPGAPGNTFTLRLQFDRPLPENLRISRDSLRLHCTPAINLFSHRAVPFTPDGTCQEYPLLTSRKHPDRYEIFCVTGIHGQEDIPERDNDLHSVARSREEQGPLSLDSFQHRLEYHRDRQRLYWQHRTKPALWRDCPDHVIRFTHSDGSFPDPGRFHHEPVEAALICTSGDQPSTLKPGDIHRAVGQNASTASFRNITIPTPSLPAVTDGVLHWSLLSAMTLNYLALNDVEVLRDTLRTFDRCGIHTPLMARLSPEKLNALEKLETIPTDRLFTGIPVRGLSSTLYINPKPFTCEGEIYLLGTVLSHFFALYASENSWHMLTIINTQTQEVWRWTEKTGQFPVM</sequence>
<protein>
    <submittedName>
        <fullName evidence="2">Type VI secretion protein, family</fullName>
    </submittedName>
</protein>
<dbReference type="Pfam" id="PF05947">
    <property type="entry name" value="T6SS_TssF"/>
    <property type="match status" value="1"/>
</dbReference>
<feature type="compositionally biased region" description="Polar residues" evidence="1">
    <location>
        <begin position="110"/>
        <end position="121"/>
    </location>
</feature>
<evidence type="ECO:0000313" key="2">
    <source>
        <dbReference type="EMBL" id="SUF58156.1"/>
    </source>
</evidence>